<comment type="caution">
    <text evidence="2">The sequence shown here is derived from an EMBL/GenBank/DDBJ whole genome shotgun (WGS) entry which is preliminary data.</text>
</comment>
<sequence length="218" mass="24300">MRVEAGLHEISWIDASGIGHDDVTVTLTPDGCVAVGHVTAFEPDRYEVYYRVECDAHWRTRYVSVAETLTRRSIELDVSAEGQWIDDHGDVLSGLLGAADVDIAATPFTNALPVHRLDLEVGESAEIVTAWIDVPALHVHADPQRYTRLAPLLYRYESLDSEFARDIVVDDEGFVVDYPGLFHRLRPAESPVRPPIPLDPGRRSAPARRRRITPREGG</sequence>
<protein>
    <submittedName>
        <fullName evidence="2">Glycolipid-binding domain-containing protein</fullName>
    </submittedName>
</protein>
<accession>A0ABP5QW80</accession>
<gene>
    <name evidence="2" type="ORF">GCM10009851_30930</name>
</gene>
<feature type="region of interest" description="Disordered" evidence="1">
    <location>
        <begin position="192"/>
        <end position="218"/>
    </location>
</feature>
<keyword evidence="3" id="KW-1185">Reference proteome</keyword>
<evidence type="ECO:0000313" key="2">
    <source>
        <dbReference type="EMBL" id="GAA2243510.1"/>
    </source>
</evidence>
<name>A0ABP5QW80_9MICO</name>
<dbReference type="Proteomes" id="UP001500929">
    <property type="component" value="Unassembled WGS sequence"/>
</dbReference>
<organism evidence="2 3">
    <name type="scientific">Herbiconiux moechotypicola</name>
    <dbReference type="NCBI Taxonomy" id="637393"/>
    <lineage>
        <taxon>Bacteria</taxon>
        <taxon>Bacillati</taxon>
        <taxon>Actinomycetota</taxon>
        <taxon>Actinomycetes</taxon>
        <taxon>Micrococcales</taxon>
        <taxon>Microbacteriaceae</taxon>
        <taxon>Herbiconiux</taxon>
    </lineage>
</organism>
<reference evidence="3" key="1">
    <citation type="journal article" date="2019" name="Int. J. Syst. Evol. Microbiol.">
        <title>The Global Catalogue of Microorganisms (GCM) 10K type strain sequencing project: providing services to taxonomists for standard genome sequencing and annotation.</title>
        <authorList>
            <consortium name="The Broad Institute Genomics Platform"/>
            <consortium name="The Broad Institute Genome Sequencing Center for Infectious Disease"/>
            <person name="Wu L."/>
            <person name="Ma J."/>
        </authorList>
    </citation>
    <scope>NUCLEOTIDE SEQUENCE [LARGE SCALE GENOMIC DNA]</scope>
    <source>
        <strain evidence="3">JCM 16117</strain>
    </source>
</reference>
<dbReference type="InterPro" id="IPR009467">
    <property type="entry name" value="Glycolipid-bd_prot_put"/>
</dbReference>
<dbReference type="EMBL" id="BAAAQY010000010">
    <property type="protein sequence ID" value="GAA2243510.1"/>
    <property type="molecule type" value="Genomic_DNA"/>
</dbReference>
<proteinExistence type="predicted"/>
<dbReference type="SUPFAM" id="SSF159275">
    <property type="entry name" value="PA1994-like"/>
    <property type="match status" value="1"/>
</dbReference>
<evidence type="ECO:0000256" key="1">
    <source>
        <dbReference type="SAM" id="MobiDB-lite"/>
    </source>
</evidence>
<dbReference type="Pfam" id="PF06475">
    <property type="entry name" value="Glycolipid_bind"/>
    <property type="match status" value="1"/>
</dbReference>
<evidence type="ECO:0000313" key="3">
    <source>
        <dbReference type="Proteomes" id="UP001500929"/>
    </source>
</evidence>